<dbReference type="RefSeq" id="WP_406788965.1">
    <property type="nucleotide sequence ID" value="NZ_JBJIAA010000016.1"/>
</dbReference>
<evidence type="ECO:0000313" key="2">
    <source>
        <dbReference type="Proteomes" id="UP001623592"/>
    </source>
</evidence>
<keyword evidence="2" id="KW-1185">Reference proteome</keyword>
<protein>
    <submittedName>
        <fullName evidence="1">Uncharacterized protein</fullName>
    </submittedName>
</protein>
<dbReference type="EMBL" id="JBJIAA010000016">
    <property type="protein sequence ID" value="MFL0252308.1"/>
    <property type="molecule type" value="Genomic_DNA"/>
</dbReference>
<reference evidence="1 2" key="1">
    <citation type="submission" date="2024-11" db="EMBL/GenBank/DDBJ databases">
        <authorList>
            <person name="Heng Y.C."/>
            <person name="Lim A.C.H."/>
            <person name="Lee J.K.Y."/>
            <person name="Kittelmann S."/>
        </authorList>
    </citation>
    <scope>NUCLEOTIDE SEQUENCE [LARGE SCALE GENOMIC DNA]</scope>
    <source>
        <strain evidence="1 2">WILCCON 0114</strain>
    </source>
</reference>
<comment type="caution">
    <text evidence="1">The sequence shown here is derived from an EMBL/GenBank/DDBJ whole genome shotgun (WGS) entry which is preliminary data.</text>
</comment>
<name>A0ABW8TLE3_9CLOT</name>
<dbReference type="Proteomes" id="UP001623592">
    <property type="component" value="Unassembled WGS sequence"/>
</dbReference>
<gene>
    <name evidence="1" type="ORF">ACJDT4_17985</name>
</gene>
<accession>A0ABW8TLE3</accession>
<organism evidence="1 2">
    <name type="scientific">Clostridium neuense</name>
    <dbReference type="NCBI Taxonomy" id="1728934"/>
    <lineage>
        <taxon>Bacteria</taxon>
        <taxon>Bacillati</taxon>
        <taxon>Bacillota</taxon>
        <taxon>Clostridia</taxon>
        <taxon>Eubacteriales</taxon>
        <taxon>Clostridiaceae</taxon>
        <taxon>Clostridium</taxon>
    </lineage>
</organism>
<evidence type="ECO:0000313" key="1">
    <source>
        <dbReference type="EMBL" id="MFL0252308.1"/>
    </source>
</evidence>
<proteinExistence type="predicted"/>
<sequence>MANEVIIKMLEVEKPKIDCLVDEDKKVYEMGLRLFSALMSKDFFDIPRIDINNLYKREGLFYEIPYYDSNMLFEEENACLFLRVQKVKDNDIESPFEIYFKMEAWDNFSFIVCFKALDEPLEYSLVSCRTGEYFTEIHNYDELTLTELMSLYQDVQL</sequence>